<gene>
    <name evidence="2" type="ORF">FLACOL7796_01181</name>
</gene>
<keyword evidence="3" id="KW-1185">Reference proteome</keyword>
<dbReference type="Proteomes" id="UP000474567">
    <property type="component" value="Unassembled WGS sequence"/>
</dbReference>
<name>A0ABN7EGQ9_9FLAO</name>
<feature type="chain" id="PRO_5047474491" description="Lipoprotein" evidence="1">
    <location>
        <begin position="22"/>
        <end position="185"/>
    </location>
</feature>
<protein>
    <recommendedName>
        <fullName evidence="4">Lipoprotein</fullName>
    </recommendedName>
</protein>
<dbReference type="PROSITE" id="PS51257">
    <property type="entry name" value="PROKAR_LIPOPROTEIN"/>
    <property type="match status" value="1"/>
</dbReference>
<accession>A0ABN7EGQ9</accession>
<evidence type="ECO:0000313" key="2">
    <source>
        <dbReference type="EMBL" id="CAA9196460.1"/>
    </source>
</evidence>
<dbReference type="EMBL" id="CADCST010000067">
    <property type="protein sequence ID" value="CAA9196460.1"/>
    <property type="molecule type" value="Genomic_DNA"/>
</dbReference>
<organism evidence="2 3">
    <name type="scientific">Flavobacterium collinsii</name>
    <dbReference type="NCBI Taxonomy" id="1114861"/>
    <lineage>
        <taxon>Bacteria</taxon>
        <taxon>Pseudomonadati</taxon>
        <taxon>Bacteroidota</taxon>
        <taxon>Flavobacteriia</taxon>
        <taxon>Flavobacteriales</taxon>
        <taxon>Flavobacteriaceae</taxon>
        <taxon>Flavobacterium</taxon>
    </lineage>
</organism>
<proteinExistence type="predicted"/>
<evidence type="ECO:0000313" key="3">
    <source>
        <dbReference type="Proteomes" id="UP000474567"/>
    </source>
</evidence>
<keyword evidence="1" id="KW-0732">Signal</keyword>
<reference evidence="2 3" key="1">
    <citation type="submission" date="2020-02" db="EMBL/GenBank/DDBJ databases">
        <authorList>
            <person name="Criscuolo A."/>
        </authorList>
    </citation>
    <scope>NUCLEOTIDE SEQUENCE [LARGE SCALE GENOMIC DNA]</scope>
    <source>
        <strain evidence="2">CECT7796</strain>
    </source>
</reference>
<sequence>MMRYFVLVFVLLLFSCCNVNYYTTPEGGYRLVNSKKFEYNKPQYASKDKSAIDTTCIYVLDSTYNKWDDVKIKKESYRFLRFFSKGQVLFIYNKGLPNLDMINNKNIGNSGYYYIEDNKLKINVFKMVNGGVIVDYFGEISPNGNIVFYEQVSEDLKFSKAKEYDRKSFWSKVKIEKIEHYKPDW</sequence>
<evidence type="ECO:0000256" key="1">
    <source>
        <dbReference type="SAM" id="SignalP"/>
    </source>
</evidence>
<evidence type="ECO:0008006" key="4">
    <source>
        <dbReference type="Google" id="ProtNLM"/>
    </source>
</evidence>
<feature type="signal peptide" evidence="1">
    <location>
        <begin position="1"/>
        <end position="21"/>
    </location>
</feature>
<comment type="caution">
    <text evidence="2">The sequence shown here is derived from an EMBL/GenBank/DDBJ whole genome shotgun (WGS) entry which is preliminary data.</text>
</comment>
<dbReference type="RefSeq" id="WP_173965130.1">
    <property type="nucleotide sequence ID" value="NZ_CADCST010000067.1"/>
</dbReference>